<dbReference type="RefSeq" id="WP_324670351.1">
    <property type="nucleotide sequence ID" value="NZ_CP141614.1"/>
</dbReference>
<feature type="domain" description="CopZ zinc binding" evidence="2">
    <location>
        <begin position="25"/>
        <end position="85"/>
    </location>
</feature>
<protein>
    <recommendedName>
        <fullName evidence="2">CopZ zinc binding domain-containing protein</fullName>
    </recommendedName>
</protein>
<reference evidence="4" key="1">
    <citation type="submission" date="2023-12" db="EMBL/GenBank/DDBJ databases">
        <title>Novel isolates from deep terrestrial aquifers shed light on the physiology and ecology of the class Limnochordia.</title>
        <authorList>
            <person name="Karnachuk O.V."/>
            <person name="Lukina A.P."/>
            <person name="Avakyan M.R."/>
            <person name="Kadnikov V."/>
            <person name="Begmatov S."/>
            <person name="Beletsky A.V."/>
            <person name="Mardanov A.V."/>
            <person name="Ravin N.V."/>
        </authorList>
    </citation>
    <scope>NUCLEOTIDE SEQUENCE [LARGE SCALE GENOMIC DNA]</scope>
    <source>
        <strain evidence="4">LN</strain>
    </source>
</reference>
<dbReference type="Gene3D" id="1.10.10.1100">
    <property type="entry name" value="BFD-like [2Fe-2S]-binding domain"/>
    <property type="match status" value="1"/>
</dbReference>
<dbReference type="Gene3D" id="2.20.25.270">
    <property type="match status" value="1"/>
</dbReference>
<organism evidence="3 4">
    <name type="scientific">Geochorda subterranea</name>
    <dbReference type="NCBI Taxonomy" id="3109564"/>
    <lineage>
        <taxon>Bacteria</taxon>
        <taxon>Bacillati</taxon>
        <taxon>Bacillota</taxon>
        <taxon>Limnochordia</taxon>
        <taxon>Limnochordales</taxon>
        <taxon>Geochordaceae</taxon>
        <taxon>Geochorda</taxon>
    </lineage>
</organism>
<dbReference type="CDD" id="cd10141">
    <property type="entry name" value="CopZ-like_Fer2_BFD-like"/>
    <property type="match status" value="1"/>
</dbReference>
<gene>
    <name evidence="3" type="ORF">VLY81_05955</name>
</gene>
<accession>A0ABZ1BTS0</accession>
<dbReference type="Pfam" id="PF18423">
    <property type="entry name" value="zf_CopZ"/>
    <property type="match status" value="1"/>
</dbReference>
<proteinExistence type="predicted"/>
<feature type="region of interest" description="Disordered" evidence="1">
    <location>
        <begin position="8"/>
        <end position="28"/>
    </location>
</feature>
<dbReference type="InterPro" id="IPR040890">
    <property type="entry name" value="Znf_CopZ"/>
</dbReference>
<dbReference type="EMBL" id="CP141614">
    <property type="protein sequence ID" value="WRP15931.1"/>
    <property type="molecule type" value="Genomic_DNA"/>
</dbReference>
<evidence type="ECO:0000313" key="4">
    <source>
        <dbReference type="Proteomes" id="UP001333102"/>
    </source>
</evidence>
<evidence type="ECO:0000256" key="1">
    <source>
        <dbReference type="SAM" id="MobiDB-lite"/>
    </source>
</evidence>
<name>A0ABZ1BTS0_9FIRM</name>
<evidence type="ECO:0000259" key="2">
    <source>
        <dbReference type="Pfam" id="PF18423"/>
    </source>
</evidence>
<evidence type="ECO:0000313" key="3">
    <source>
        <dbReference type="EMBL" id="WRP15931.1"/>
    </source>
</evidence>
<sequence>MPGCCVVPPSDDQAFEGDGSPRRTDRCPQCGAKGKKVGVVTVKAMLAMSLRRLGSHRYRFCRTAACPVVYFAEDTDEVYHVDEVRERVFQKEPEADDVFVCYCFRHTQGALRQAGALGQAGIIEEIEAGMQAGQCACELRNPQGSCCLGNVRAVMSGVAHQAFQGPAGAVRGRP</sequence>
<dbReference type="Proteomes" id="UP001333102">
    <property type="component" value="Chromosome"/>
</dbReference>
<keyword evidence="4" id="KW-1185">Reference proteome</keyword>
<dbReference type="NCBIfam" id="NF047645">
    <property type="entry name" value="CopZ_Nterm_CC"/>
    <property type="match status" value="1"/>
</dbReference>
<dbReference type="InterPro" id="IPR041854">
    <property type="entry name" value="BFD-like_2Fe2S-bd_dom_sf"/>
</dbReference>